<evidence type="ECO:0000256" key="4">
    <source>
        <dbReference type="ARBA" id="ARBA00023163"/>
    </source>
</evidence>
<evidence type="ECO:0000313" key="7">
    <source>
        <dbReference type="Proteomes" id="UP001595722"/>
    </source>
</evidence>
<keyword evidence="7" id="KW-1185">Reference proteome</keyword>
<evidence type="ECO:0000259" key="5">
    <source>
        <dbReference type="PROSITE" id="PS50943"/>
    </source>
</evidence>
<organism evidence="6 7">
    <name type="scientific">Bacterioplanoides pacificum</name>
    <dbReference type="NCBI Taxonomy" id="1171596"/>
    <lineage>
        <taxon>Bacteria</taxon>
        <taxon>Pseudomonadati</taxon>
        <taxon>Pseudomonadota</taxon>
        <taxon>Gammaproteobacteria</taxon>
        <taxon>Oceanospirillales</taxon>
        <taxon>Oceanospirillaceae</taxon>
        <taxon>Bacterioplanoides</taxon>
    </lineage>
</organism>
<evidence type="ECO:0000256" key="2">
    <source>
        <dbReference type="ARBA" id="ARBA00023015"/>
    </source>
</evidence>
<dbReference type="Pfam" id="PF06114">
    <property type="entry name" value="Peptidase_M78"/>
    <property type="match status" value="1"/>
</dbReference>
<proteinExistence type="inferred from homology"/>
<dbReference type="SUPFAM" id="SSF47413">
    <property type="entry name" value="lambda repressor-like DNA-binding domains"/>
    <property type="match status" value="1"/>
</dbReference>
<dbReference type="CDD" id="cd00093">
    <property type="entry name" value="HTH_XRE"/>
    <property type="match status" value="1"/>
</dbReference>
<evidence type="ECO:0000313" key="6">
    <source>
        <dbReference type="EMBL" id="MFC3680186.1"/>
    </source>
</evidence>
<dbReference type="Pfam" id="PF09856">
    <property type="entry name" value="ScfRs"/>
    <property type="match status" value="1"/>
</dbReference>
<keyword evidence="4" id="KW-0804">Transcription</keyword>
<dbReference type="InterPro" id="IPR010982">
    <property type="entry name" value="Lambda_DNA-bd_dom_sf"/>
</dbReference>
<keyword evidence="3" id="KW-0238">DNA-binding</keyword>
<feature type="domain" description="HTH cro/C1-type" evidence="5">
    <location>
        <begin position="11"/>
        <end position="65"/>
    </location>
</feature>
<keyword evidence="2" id="KW-0805">Transcription regulation</keyword>
<comment type="similarity">
    <text evidence="1">Belongs to the short-chain fatty acyl-CoA assimilation regulator (ScfR) family.</text>
</comment>
<dbReference type="InterPro" id="IPR018653">
    <property type="entry name" value="ScfR_C"/>
</dbReference>
<protein>
    <submittedName>
        <fullName evidence="6">Short-chain fatty acyl-CoA regulator family protein</fullName>
    </submittedName>
</protein>
<accession>A0ABV7VRN6</accession>
<dbReference type="InterPro" id="IPR026281">
    <property type="entry name" value="HTH_RamB"/>
</dbReference>
<dbReference type="PROSITE" id="PS50943">
    <property type="entry name" value="HTH_CROC1"/>
    <property type="match status" value="1"/>
</dbReference>
<sequence>MSKKLYIGPRLRRLREQHQLNQAQCAQQLGLSHSYLNQLENNQRPVSAAVLVKLSTAFHIDVAQFSSDQHDHLTADIVLASKDPVLAEHNLAPQQIQQLVDQQPEMAAAMAGLFHQYARIRQDYEQLIQRFYGEQHTAHLTPLPHEQVRDFFYQRNNYIDELDRAAEALAQRYRFEAGHLRDQLQHYLHKSAITLEAAEQLPVRQQIFQMASHIALVQYQDVLDDICRQAALAGDQANELLRIGLANYFAGALLMPYRAFLQAAEHSRYDIEYLEHAFQVSSEQVCHRLSTLQRRDQQGVPFYFVRVDQAGNISKRQSATSFHFARTGGACPIWNIHEAVTTPQKVLTQVARMPDGQRYFCIAKQVVRGGGHYHAPSRIFAIGLGCELQHAHRLVYADGLNLSSDSLVDDIGPGCRVCERKGCPQRAFPAAGKTLSIRRDAQPAMPYDFD</sequence>
<evidence type="ECO:0000256" key="1">
    <source>
        <dbReference type="ARBA" id="ARBA00007227"/>
    </source>
</evidence>
<dbReference type="InterPro" id="IPR001387">
    <property type="entry name" value="Cro/C1-type_HTH"/>
</dbReference>
<comment type="caution">
    <text evidence="6">The sequence shown here is derived from an EMBL/GenBank/DDBJ whole genome shotgun (WGS) entry which is preliminary data.</text>
</comment>
<name>A0ABV7VRN6_9GAMM</name>
<dbReference type="EMBL" id="JBHRYB010000005">
    <property type="protein sequence ID" value="MFC3680186.1"/>
    <property type="molecule type" value="Genomic_DNA"/>
</dbReference>
<dbReference type="PIRSF" id="PIRSF019251">
    <property type="entry name" value="Rv0465c"/>
    <property type="match status" value="1"/>
</dbReference>
<dbReference type="Gene3D" id="1.10.260.40">
    <property type="entry name" value="lambda repressor-like DNA-binding domains"/>
    <property type="match status" value="1"/>
</dbReference>
<dbReference type="InterPro" id="IPR010359">
    <property type="entry name" value="IrrE_HExxH"/>
</dbReference>
<dbReference type="RefSeq" id="WP_376866057.1">
    <property type="nucleotide sequence ID" value="NZ_JBHRYB010000005.1"/>
</dbReference>
<gene>
    <name evidence="6" type="ORF">ACFOMG_08745</name>
</gene>
<dbReference type="Pfam" id="PF01381">
    <property type="entry name" value="HTH_3"/>
    <property type="match status" value="1"/>
</dbReference>
<evidence type="ECO:0000256" key="3">
    <source>
        <dbReference type="ARBA" id="ARBA00023125"/>
    </source>
</evidence>
<reference evidence="7" key="1">
    <citation type="journal article" date="2019" name="Int. J. Syst. Evol. Microbiol.">
        <title>The Global Catalogue of Microorganisms (GCM) 10K type strain sequencing project: providing services to taxonomists for standard genome sequencing and annotation.</title>
        <authorList>
            <consortium name="The Broad Institute Genomics Platform"/>
            <consortium name="The Broad Institute Genome Sequencing Center for Infectious Disease"/>
            <person name="Wu L."/>
            <person name="Ma J."/>
        </authorList>
    </citation>
    <scope>NUCLEOTIDE SEQUENCE [LARGE SCALE GENOMIC DNA]</scope>
    <source>
        <strain evidence="7">KCTC 42424</strain>
    </source>
</reference>
<dbReference type="PANTHER" id="PTHR46797">
    <property type="entry name" value="HTH-TYPE TRANSCRIPTIONAL REGULATOR"/>
    <property type="match status" value="1"/>
</dbReference>
<dbReference type="Proteomes" id="UP001595722">
    <property type="component" value="Unassembled WGS sequence"/>
</dbReference>
<dbReference type="PANTHER" id="PTHR46797:SF23">
    <property type="entry name" value="HTH-TYPE TRANSCRIPTIONAL REGULATOR SUTR"/>
    <property type="match status" value="1"/>
</dbReference>
<dbReference type="SMART" id="SM00530">
    <property type="entry name" value="HTH_XRE"/>
    <property type="match status" value="1"/>
</dbReference>
<dbReference type="InterPro" id="IPR050807">
    <property type="entry name" value="TransReg_Diox_bact_type"/>
</dbReference>